<comment type="similarity">
    <text evidence="3">Belongs to the ADRM1 family.</text>
</comment>
<evidence type="ECO:0008006" key="12">
    <source>
        <dbReference type="Google" id="ProtNLM"/>
    </source>
</evidence>
<dbReference type="CDD" id="cd13314">
    <property type="entry name" value="PH_Rpn13"/>
    <property type="match status" value="1"/>
</dbReference>
<dbReference type="Proteomes" id="UP000663879">
    <property type="component" value="Unassembled WGS sequence"/>
</dbReference>
<dbReference type="PANTHER" id="PTHR12225">
    <property type="entry name" value="ADHESION REGULATING MOLECULE 1 110 KDA CELL MEMBRANE GLYCOPROTEIN"/>
    <property type="match status" value="1"/>
</dbReference>
<keyword evidence="11" id="KW-1185">Reference proteome</keyword>
<dbReference type="Gene3D" id="2.30.29.70">
    <property type="entry name" value="Proteasomal ubiquitin receptor Rpn13/ADRM1"/>
    <property type="match status" value="1"/>
</dbReference>
<evidence type="ECO:0000256" key="1">
    <source>
        <dbReference type="ARBA" id="ARBA00004123"/>
    </source>
</evidence>
<dbReference type="PROSITE" id="PS51916">
    <property type="entry name" value="DEUBAD"/>
    <property type="match status" value="1"/>
</dbReference>
<feature type="compositionally biased region" description="Low complexity" evidence="7">
    <location>
        <begin position="129"/>
        <end position="143"/>
    </location>
</feature>
<keyword evidence="4" id="KW-0963">Cytoplasm</keyword>
<proteinExistence type="inferred from homology"/>
<dbReference type="AlphaFoldDB" id="A0A813TG30"/>
<dbReference type="GO" id="GO:0005634">
    <property type="term" value="C:nucleus"/>
    <property type="evidence" value="ECO:0007669"/>
    <property type="project" value="UniProtKB-SubCell"/>
</dbReference>
<dbReference type="InterPro" id="IPR038108">
    <property type="entry name" value="RPN13_DEUBAD_sf"/>
</dbReference>
<keyword evidence="6" id="KW-0539">Nucleus</keyword>
<dbReference type="PROSITE" id="PS51917">
    <property type="entry name" value="PRU"/>
    <property type="match status" value="1"/>
</dbReference>
<feature type="region of interest" description="Disordered" evidence="7">
    <location>
        <begin position="118"/>
        <end position="143"/>
    </location>
</feature>
<dbReference type="OrthoDB" id="340431at2759"/>
<evidence type="ECO:0000313" key="11">
    <source>
        <dbReference type="Proteomes" id="UP000663879"/>
    </source>
</evidence>
<evidence type="ECO:0000256" key="4">
    <source>
        <dbReference type="ARBA" id="ARBA00022490"/>
    </source>
</evidence>
<reference evidence="10" key="1">
    <citation type="submission" date="2021-02" db="EMBL/GenBank/DDBJ databases">
        <authorList>
            <person name="Nowell W R."/>
        </authorList>
    </citation>
    <scope>NUCLEOTIDE SEQUENCE</scope>
    <source>
        <strain evidence="10">Ploen Becks lab</strain>
    </source>
</reference>
<dbReference type="GO" id="GO:0008541">
    <property type="term" value="C:proteasome regulatory particle, lid subcomplex"/>
    <property type="evidence" value="ECO:0007669"/>
    <property type="project" value="TreeGrafter"/>
</dbReference>
<feature type="compositionally biased region" description="Basic and acidic residues" evidence="7">
    <location>
        <begin position="228"/>
        <end position="244"/>
    </location>
</feature>
<dbReference type="Pfam" id="PF16550">
    <property type="entry name" value="RPN13_C"/>
    <property type="match status" value="1"/>
</dbReference>
<sequence>MSSALFGASQTARSKNLVEFKAGKMNLKNKTVLPDKRKGLVYVYQSDDSLMHFCWKDRTTGIVEDDLMIFPDDVEIKKVTQCTTGRVFLMKFKSSNKKFFFWMQETDAEKDEKLWKKVNDNLNSPPAPGSSSSSSNAGERGSASGALANVLGQELGGLEGSELQNLIGSMSEQQLQMFLGGFMPVNSPSSNRSSNAPSSQASRVQSTTSATRAEPTPTASTTTATTTTEKKPTQESGAKKEESSQKMQFSDFQNILGNLSQGVSGGQEVDLSELVSLDVMAPILSNKEIQERLMQHLPESEILPKTEQEIRTTLTTPQFKKAMSSFGHALQSGQLGPLLQQFNLPEEVTLAAAQGNLEAFAKAMETYSQQQKEKKSDDDQMDTK</sequence>
<dbReference type="PANTHER" id="PTHR12225:SF0">
    <property type="entry name" value="PROTEASOMAL UBIQUITIN RECEPTOR ADRM1"/>
    <property type="match status" value="1"/>
</dbReference>
<dbReference type="GO" id="GO:0005737">
    <property type="term" value="C:cytoplasm"/>
    <property type="evidence" value="ECO:0007669"/>
    <property type="project" value="UniProtKB-SubCell"/>
</dbReference>
<dbReference type="InterPro" id="IPR038633">
    <property type="entry name" value="Rpn13/ADRM1_Pru_sf"/>
</dbReference>
<dbReference type="Gene3D" id="1.10.2020.20">
    <property type="match status" value="1"/>
</dbReference>
<feature type="domain" description="Pru" evidence="9">
    <location>
        <begin position="12"/>
        <end position="125"/>
    </location>
</feature>
<evidence type="ECO:0000256" key="2">
    <source>
        <dbReference type="ARBA" id="ARBA00004496"/>
    </source>
</evidence>
<dbReference type="Pfam" id="PF04683">
    <property type="entry name" value="Rpn13_ADRM1_Pru"/>
    <property type="match status" value="1"/>
</dbReference>
<evidence type="ECO:0000259" key="9">
    <source>
        <dbReference type="PROSITE" id="PS51917"/>
    </source>
</evidence>
<evidence type="ECO:0000313" key="10">
    <source>
        <dbReference type="EMBL" id="CAF0809252.1"/>
    </source>
</evidence>
<organism evidence="10 11">
    <name type="scientific">Brachionus calyciflorus</name>
    <dbReference type="NCBI Taxonomy" id="104777"/>
    <lineage>
        <taxon>Eukaryota</taxon>
        <taxon>Metazoa</taxon>
        <taxon>Spiralia</taxon>
        <taxon>Gnathifera</taxon>
        <taxon>Rotifera</taxon>
        <taxon>Eurotatoria</taxon>
        <taxon>Monogononta</taxon>
        <taxon>Pseudotrocha</taxon>
        <taxon>Ploima</taxon>
        <taxon>Brachionidae</taxon>
        <taxon>Brachionus</taxon>
    </lineage>
</organism>
<keyword evidence="5" id="KW-0647">Proteasome</keyword>
<dbReference type="GO" id="GO:0070628">
    <property type="term" value="F:proteasome binding"/>
    <property type="evidence" value="ECO:0007669"/>
    <property type="project" value="TreeGrafter"/>
</dbReference>
<evidence type="ECO:0000256" key="6">
    <source>
        <dbReference type="ARBA" id="ARBA00023242"/>
    </source>
</evidence>
<dbReference type="InterPro" id="IPR044868">
    <property type="entry name" value="Rpn13/ADRM1_Pru"/>
</dbReference>
<evidence type="ECO:0000256" key="3">
    <source>
        <dbReference type="ARBA" id="ARBA00009216"/>
    </source>
</evidence>
<dbReference type="InterPro" id="IPR032368">
    <property type="entry name" value="RPN13_DEUBAD"/>
</dbReference>
<feature type="compositionally biased region" description="Basic and acidic residues" evidence="7">
    <location>
        <begin position="371"/>
        <end position="384"/>
    </location>
</feature>
<evidence type="ECO:0000256" key="7">
    <source>
        <dbReference type="SAM" id="MobiDB-lite"/>
    </source>
</evidence>
<feature type="region of interest" description="Disordered" evidence="7">
    <location>
        <begin position="364"/>
        <end position="384"/>
    </location>
</feature>
<gene>
    <name evidence="10" type="ORF">OXX778_LOCUS6888</name>
</gene>
<dbReference type="FunFam" id="2.30.29.70:FF:000001">
    <property type="entry name" value="Proteasomal ubiquitin receptor ADRM1"/>
    <property type="match status" value="1"/>
</dbReference>
<dbReference type="InterPro" id="IPR044867">
    <property type="entry name" value="DEUBAD_dom"/>
</dbReference>
<comment type="caution">
    <text evidence="10">The sequence shown here is derived from an EMBL/GenBank/DDBJ whole genome shotgun (WGS) entry which is preliminary data.</text>
</comment>
<feature type="region of interest" description="Disordered" evidence="7">
    <location>
        <begin position="181"/>
        <end position="247"/>
    </location>
</feature>
<name>A0A813TG30_9BILA</name>
<dbReference type="GO" id="GO:0061133">
    <property type="term" value="F:endopeptidase activator activity"/>
    <property type="evidence" value="ECO:0007669"/>
    <property type="project" value="TreeGrafter"/>
</dbReference>
<comment type="subcellular location">
    <subcellularLocation>
        <location evidence="2">Cytoplasm</location>
    </subcellularLocation>
    <subcellularLocation>
        <location evidence="1">Nucleus</location>
    </subcellularLocation>
</comment>
<evidence type="ECO:0000256" key="5">
    <source>
        <dbReference type="ARBA" id="ARBA00022942"/>
    </source>
</evidence>
<protein>
    <recommendedName>
        <fullName evidence="12">Proteasomal ubiquitin receptor ADRM1</fullName>
    </recommendedName>
</protein>
<dbReference type="InterPro" id="IPR006773">
    <property type="entry name" value="Rpn13/ADRM1"/>
</dbReference>
<feature type="compositionally biased region" description="Low complexity" evidence="7">
    <location>
        <begin position="187"/>
        <end position="227"/>
    </location>
</feature>
<dbReference type="FunFam" id="1.10.2020.20:FF:000001">
    <property type="entry name" value="Proteasomal ubiquitin receptor ADRM1"/>
    <property type="match status" value="1"/>
</dbReference>
<dbReference type="EMBL" id="CAJNOC010000846">
    <property type="protein sequence ID" value="CAF0809252.1"/>
    <property type="molecule type" value="Genomic_DNA"/>
</dbReference>
<feature type="domain" description="DEUBAD" evidence="8">
    <location>
        <begin position="262"/>
        <end position="374"/>
    </location>
</feature>
<evidence type="ECO:0000259" key="8">
    <source>
        <dbReference type="PROSITE" id="PS51916"/>
    </source>
</evidence>
<accession>A0A813TG30</accession>